<evidence type="ECO:0000259" key="2">
    <source>
        <dbReference type="PROSITE" id="PS50110"/>
    </source>
</evidence>
<protein>
    <submittedName>
        <fullName evidence="3">Response regulator</fullName>
    </submittedName>
</protein>
<dbReference type="EMBL" id="JAKQYM010000006">
    <property type="protein sequence ID" value="MCI2229375.1"/>
    <property type="molecule type" value="Genomic_DNA"/>
</dbReference>
<evidence type="ECO:0000256" key="1">
    <source>
        <dbReference type="PROSITE-ProRule" id="PRU00169"/>
    </source>
</evidence>
<evidence type="ECO:0000313" key="3">
    <source>
        <dbReference type="EMBL" id="MCI2229375.1"/>
    </source>
</evidence>
<dbReference type="GO" id="GO:0000160">
    <property type="term" value="P:phosphorelay signal transduction system"/>
    <property type="evidence" value="ECO:0007669"/>
    <property type="project" value="InterPro"/>
</dbReference>
<organism evidence="3 4">
    <name type="scientific">Polaribacter marinus</name>
    <dbReference type="NCBI Taxonomy" id="2916838"/>
    <lineage>
        <taxon>Bacteria</taxon>
        <taxon>Pseudomonadati</taxon>
        <taxon>Bacteroidota</taxon>
        <taxon>Flavobacteriia</taxon>
        <taxon>Flavobacteriales</taxon>
        <taxon>Flavobacteriaceae</taxon>
    </lineage>
</organism>
<accession>A0A9X1VRE4</accession>
<evidence type="ECO:0000313" key="4">
    <source>
        <dbReference type="Proteomes" id="UP001139369"/>
    </source>
</evidence>
<feature type="domain" description="Response regulatory" evidence="2">
    <location>
        <begin position="3"/>
        <end position="116"/>
    </location>
</feature>
<keyword evidence="4" id="KW-1185">Reference proteome</keyword>
<dbReference type="InterPro" id="IPR001789">
    <property type="entry name" value="Sig_transdc_resp-reg_receiver"/>
</dbReference>
<gene>
    <name evidence="3" type="ORF">MC378_09375</name>
</gene>
<dbReference type="RefSeq" id="WP_242178500.1">
    <property type="nucleotide sequence ID" value="NZ_JAKQYM010000006.1"/>
</dbReference>
<dbReference type="PANTHER" id="PTHR45566">
    <property type="entry name" value="HTH-TYPE TRANSCRIPTIONAL REGULATOR YHJB-RELATED"/>
    <property type="match status" value="1"/>
</dbReference>
<name>A0A9X1VRE4_9FLAO</name>
<dbReference type="CDD" id="cd17535">
    <property type="entry name" value="REC_NarL-like"/>
    <property type="match status" value="1"/>
</dbReference>
<dbReference type="AlphaFoldDB" id="A0A9X1VRE4"/>
<feature type="modified residue" description="4-aspartylphosphate" evidence="1">
    <location>
        <position position="54"/>
    </location>
</feature>
<reference evidence="3" key="1">
    <citation type="submission" date="2022-02" db="EMBL/GenBank/DDBJ databases">
        <title>Polaribacter sp. MSW13, isolated from seawater.</title>
        <authorList>
            <person name="Kristyanto S."/>
            <person name="Jung J."/>
            <person name="Jeon C.O."/>
        </authorList>
    </citation>
    <scope>NUCLEOTIDE SEQUENCE</scope>
    <source>
        <strain evidence="3">MSW13</strain>
    </source>
</reference>
<comment type="caution">
    <text evidence="3">The sequence shown here is derived from an EMBL/GenBank/DDBJ whole genome shotgun (WGS) entry which is preliminary data.</text>
</comment>
<keyword evidence="1" id="KW-0597">Phosphoprotein</keyword>
<dbReference type="InterPro" id="IPR058245">
    <property type="entry name" value="NreC/VraR/RcsB-like_REC"/>
</dbReference>
<dbReference type="InterPro" id="IPR051015">
    <property type="entry name" value="EvgA-like"/>
</dbReference>
<proteinExistence type="predicted"/>
<dbReference type="Proteomes" id="UP001139369">
    <property type="component" value="Unassembled WGS sequence"/>
</dbReference>
<dbReference type="Gene3D" id="3.40.50.2300">
    <property type="match status" value="1"/>
</dbReference>
<dbReference type="SUPFAM" id="SSF52172">
    <property type="entry name" value="CheY-like"/>
    <property type="match status" value="1"/>
</dbReference>
<dbReference type="Pfam" id="PF00072">
    <property type="entry name" value="Response_reg"/>
    <property type="match status" value="1"/>
</dbReference>
<dbReference type="SMART" id="SM00448">
    <property type="entry name" value="REC"/>
    <property type="match status" value="1"/>
</dbReference>
<dbReference type="PANTHER" id="PTHR45566:SF1">
    <property type="entry name" value="HTH-TYPE TRANSCRIPTIONAL REGULATOR YHJB-RELATED"/>
    <property type="match status" value="1"/>
</dbReference>
<dbReference type="InterPro" id="IPR011006">
    <property type="entry name" value="CheY-like_superfamily"/>
</dbReference>
<dbReference type="PROSITE" id="PS50110">
    <property type="entry name" value="RESPONSE_REGULATORY"/>
    <property type="match status" value="1"/>
</dbReference>
<sequence>MNNLLILEDNSFVRNNIFDAIKDTRSVGEIQQTESLKEAISLLDDTNFELIILDIKLPDGYGIELLKVLKERQIKTKVFVFSMSTELKKTCLKYGAEAFFDKAKDFNKLVEAIKKV</sequence>